<feature type="compositionally biased region" description="Basic and acidic residues" evidence="2">
    <location>
        <begin position="493"/>
        <end position="517"/>
    </location>
</feature>
<organism evidence="3 4">
    <name type="scientific">Tritrichomonas foetus</name>
    <dbReference type="NCBI Taxonomy" id="1144522"/>
    <lineage>
        <taxon>Eukaryota</taxon>
        <taxon>Metamonada</taxon>
        <taxon>Parabasalia</taxon>
        <taxon>Tritrichomonadida</taxon>
        <taxon>Tritrichomonadidae</taxon>
        <taxon>Tritrichomonas</taxon>
    </lineage>
</organism>
<feature type="region of interest" description="Disordered" evidence="2">
    <location>
        <begin position="492"/>
        <end position="526"/>
    </location>
</feature>
<gene>
    <name evidence="3" type="ORF">TRFO_25267</name>
</gene>
<keyword evidence="4" id="KW-1185">Reference proteome</keyword>
<dbReference type="EMBL" id="MLAK01000719">
    <property type="protein sequence ID" value="OHT06652.1"/>
    <property type="molecule type" value="Genomic_DNA"/>
</dbReference>
<feature type="compositionally biased region" description="Basic residues" evidence="2">
    <location>
        <begin position="244"/>
        <end position="257"/>
    </location>
</feature>
<feature type="compositionally biased region" description="Basic and acidic residues" evidence="2">
    <location>
        <begin position="258"/>
        <end position="313"/>
    </location>
</feature>
<keyword evidence="1" id="KW-0175">Coiled coil</keyword>
<feature type="compositionally biased region" description="Acidic residues" evidence="2">
    <location>
        <begin position="216"/>
        <end position="234"/>
    </location>
</feature>
<feature type="compositionally biased region" description="Acidic residues" evidence="2">
    <location>
        <begin position="353"/>
        <end position="363"/>
    </location>
</feature>
<accession>A0A1J4KAD1</accession>
<dbReference type="VEuPathDB" id="TrichDB:TRFO_25267"/>
<dbReference type="GeneID" id="94838950"/>
<feature type="coiled-coil region" evidence="1">
    <location>
        <begin position="406"/>
        <end position="451"/>
    </location>
</feature>
<evidence type="ECO:0000313" key="3">
    <source>
        <dbReference type="EMBL" id="OHT06652.1"/>
    </source>
</evidence>
<evidence type="ECO:0000313" key="4">
    <source>
        <dbReference type="Proteomes" id="UP000179807"/>
    </source>
</evidence>
<evidence type="ECO:0000256" key="1">
    <source>
        <dbReference type="SAM" id="Coils"/>
    </source>
</evidence>
<sequence>MVEAFDVAEMLDLLECGLEKLRRIKDSVFVFRIGSENNFFEWVIIPKTDSYIPSPSLAGLPPNEKFFFILNQLPTLTNQLVERFRRISSIFRLVCDSFADVPTWHVFHVADNVTMKSNATLCKVAAMLINAKNCRFNRYDSEFFARQADDDISISSGASDDYLEGLTAEEREEVEYLKSAVGENSILSPGEQETSSKFNVTLDGREKSHLSFNEADFADEEEDEPYEYEEEEDLYHDRNEGPLRKPKRKKKKQPKKVVIKELPPEKTSEQLRLEEEERRRQEELEAEERKKTIELLRKARSPKKTETKPAEPKKKPKSVKSAKSIMESSQFSKMSKRDRVSERIAKLRQMREMEEEEEEEEDSSELREFQRIQNMTAEERYKREMQKRLKARQTKFTKISVLVNKAQRASRDKAISIEELEKLQNQIDQALEEAKKFRAEAKDEIEFLRDTLAYRKQKHAQNQVDIKEIRNVYLERHCENVMEIDKRKRKEAKMKAEFTKQEQEEKAGGRKPGKQEKTISTTNRSPEYEMAVKYLEEEIEKVKADISILKKRAPNRATA</sequence>
<protein>
    <submittedName>
        <fullName evidence="3">Uncharacterized protein</fullName>
    </submittedName>
</protein>
<comment type="caution">
    <text evidence="3">The sequence shown here is derived from an EMBL/GenBank/DDBJ whole genome shotgun (WGS) entry which is preliminary data.</text>
</comment>
<dbReference type="Proteomes" id="UP000179807">
    <property type="component" value="Unassembled WGS sequence"/>
</dbReference>
<evidence type="ECO:0000256" key="2">
    <source>
        <dbReference type="SAM" id="MobiDB-lite"/>
    </source>
</evidence>
<reference evidence="3" key="1">
    <citation type="submission" date="2016-10" db="EMBL/GenBank/DDBJ databases">
        <authorList>
            <person name="Benchimol M."/>
            <person name="Almeida L.G."/>
            <person name="Vasconcelos A.T."/>
            <person name="Perreira-Neves A."/>
            <person name="Rosa I.A."/>
            <person name="Tasca T."/>
            <person name="Bogo M.R."/>
            <person name="de Souza W."/>
        </authorList>
    </citation>
    <scope>NUCLEOTIDE SEQUENCE [LARGE SCALE GENOMIC DNA]</scope>
    <source>
        <strain evidence="3">K</strain>
    </source>
</reference>
<dbReference type="OrthoDB" id="10679469at2759"/>
<dbReference type="RefSeq" id="XP_068359788.1">
    <property type="nucleotide sequence ID" value="XM_068504246.1"/>
</dbReference>
<dbReference type="AlphaFoldDB" id="A0A1J4KAD1"/>
<proteinExistence type="predicted"/>
<feature type="region of interest" description="Disordered" evidence="2">
    <location>
        <begin position="210"/>
        <end position="372"/>
    </location>
</feature>
<feature type="compositionally biased region" description="Basic and acidic residues" evidence="2">
    <location>
        <begin position="335"/>
        <end position="352"/>
    </location>
</feature>
<name>A0A1J4KAD1_9EUKA</name>